<reference evidence="13 14" key="1">
    <citation type="submission" date="2019-01" db="EMBL/GenBank/DDBJ databases">
        <title>Draft Genome Sequencing of Zygosaccharomyces mellis Ca-7.</title>
        <authorList>
            <person name="Shiwa Y."/>
            <person name="Kanesaki Y."/>
            <person name="Ishige T."/>
            <person name="Mura K."/>
            <person name="Hori T."/>
            <person name="Tamura T."/>
        </authorList>
    </citation>
    <scope>NUCLEOTIDE SEQUENCE [LARGE SCALE GENOMIC DNA]</scope>
    <source>
        <strain evidence="13 14">Ca-7</strain>
    </source>
</reference>
<dbReference type="GO" id="GO:0045132">
    <property type="term" value="P:meiotic chromosome segregation"/>
    <property type="evidence" value="ECO:0007669"/>
    <property type="project" value="InterPro"/>
</dbReference>
<evidence type="ECO:0000256" key="2">
    <source>
        <dbReference type="ARBA" id="ARBA00010845"/>
    </source>
</evidence>
<evidence type="ECO:0000259" key="12">
    <source>
        <dbReference type="Pfam" id="PF07558"/>
    </source>
</evidence>
<dbReference type="GO" id="GO:0000779">
    <property type="term" value="C:condensed chromosome, centromeric region"/>
    <property type="evidence" value="ECO:0007669"/>
    <property type="project" value="UniProtKB-ARBA"/>
</dbReference>
<evidence type="ECO:0000256" key="3">
    <source>
        <dbReference type="ARBA" id="ARBA00022454"/>
    </source>
</evidence>
<evidence type="ECO:0000256" key="6">
    <source>
        <dbReference type="ARBA" id="ARBA00023054"/>
    </source>
</evidence>
<proteinExistence type="inferred from homology"/>
<evidence type="ECO:0000256" key="5">
    <source>
        <dbReference type="ARBA" id="ARBA00022829"/>
    </source>
</evidence>
<dbReference type="Proteomes" id="UP000301737">
    <property type="component" value="Unassembled WGS sequence"/>
</dbReference>
<keyword evidence="14" id="KW-1185">Reference proteome</keyword>
<dbReference type="AlphaFoldDB" id="A0A4C2E359"/>
<name>A0A4C2E359_9SACH</name>
<feature type="compositionally biased region" description="Basic residues" evidence="10">
    <location>
        <begin position="1"/>
        <end position="10"/>
    </location>
</feature>
<evidence type="ECO:0000256" key="7">
    <source>
        <dbReference type="ARBA" id="ARBA00023306"/>
    </source>
</evidence>
<comment type="subcellular location">
    <subcellularLocation>
        <location evidence="1">Chromosome</location>
        <location evidence="1">Centromere</location>
    </subcellularLocation>
</comment>
<dbReference type="Pfam" id="PF07558">
    <property type="entry name" value="Shugoshin_N"/>
    <property type="match status" value="1"/>
</dbReference>
<evidence type="ECO:0000256" key="1">
    <source>
        <dbReference type="ARBA" id="ARBA00004584"/>
    </source>
</evidence>
<comment type="similarity">
    <text evidence="2">Belongs to the shugoshin family.</text>
</comment>
<comment type="caution">
    <text evidence="13">The sequence shown here is derived from an EMBL/GenBank/DDBJ whole genome shotgun (WGS) entry which is preliminary data.</text>
</comment>
<feature type="region of interest" description="Disordered" evidence="10">
    <location>
        <begin position="150"/>
        <end position="268"/>
    </location>
</feature>
<dbReference type="InterPro" id="IPR011515">
    <property type="entry name" value="Shugoshin_C"/>
</dbReference>
<evidence type="ECO:0000256" key="8">
    <source>
        <dbReference type="ARBA" id="ARBA00023328"/>
    </source>
</evidence>
<feature type="compositionally biased region" description="Basic and acidic residues" evidence="10">
    <location>
        <begin position="441"/>
        <end position="477"/>
    </location>
</feature>
<organism evidence="13 14">
    <name type="scientific">Zygosaccharomyces mellis</name>
    <dbReference type="NCBI Taxonomy" id="42258"/>
    <lineage>
        <taxon>Eukaryota</taxon>
        <taxon>Fungi</taxon>
        <taxon>Dikarya</taxon>
        <taxon>Ascomycota</taxon>
        <taxon>Saccharomycotina</taxon>
        <taxon>Saccharomycetes</taxon>
        <taxon>Saccharomycetales</taxon>
        <taxon>Saccharomycetaceae</taxon>
        <taxon>Zygosaccharomyces</taxon>
    </lineage>
</organism>
<evidence type="ECO:0000313" key="14">
    <source>
        <dbReference type="Proteomes" id="UP000301737"/>
    </source>
</evidence>
<keyword evidence="7" id="KW-0131">Cell cycle</keyword>
<dbReference type="Pfam" id="PF07557">
    <property type="entry name" value="Shugoshin_C"/>
    <property type="match status" value="1"/>
</dbReference>
<keyword evidence="4" id="KW-0132">Cell division</keyword>
<dbReference type="GO" id="GO:0051301">
    <property type="term" value="P:cell division"/>
    <property type="evidence" value="ECO:0007669"/>
    <property type="project" value="UniProtKB-KW"/>
</dbReference>
<feature type="domain" description="Shugoshin C-terminal" evidence="11">
    <location>
        <begin position="377"/>
        <end position="399"/>
    </location>
</feature>
<evidence type="ECO:0000256" key="10">
    <source>
        <dbReference type="SAM" id="MobiDB-lite"/>
    </source>
</evidence>
<dbReference type="GO" id="GO:0005634">
    <property type="term" value="C:nucleus"/>
    <property type="evidence" value="ECO:0007669"/>
    <property type="project" value="InterPro"/>
</dbReference>
<keyword evidence="8" id="KW-0137">Centromere</keyword>
<evidence type="ECO:0000313" key="13">
    <source>
        <dbReference type="EMBL" id="GCE98351.1"/>
    </source>
</evidence>
<evidence type="ECO:0000259" key="11">
    <source>
        <dbReference type="Pfam" id="PF07557"/>
    </source>
</evidence>
<dbReference type="EMBL" id="BIMX01000004">
    <property type="protein sequence ID" value="GCE98351.1"/>
    <property type="molecule type" value="Genomic_DNA"/>
</dbReference>
<feature type="compositionally biased region" description="Low complexity" evidence="10">
    <location>
        <begin position="491"/>
        <end position="504"/>
    </location>
</feature>
<feature type="domain" description="Shugoshin N-terminal coiled-coil" evidence="12">
    <location>
        <begin position="52"/>
        <end position="96"/>
    </location>
</feature>
<evidence type="ECO:0000256" key="9">
    <source>
        <dbReference type="SAM" id="Coils"/>
    </source>
</evidence>
<evidence type="ECO:0000256" key="4">
    <source>
        <dbReference type="ARBA" id="ARBA00022618"/>
    </source>
</evidence>
<keyword evidence="5" id="KW-0159">Chromosome partition</keyword>
<sequence>MAKTIKKRSRGGSSGTAAAGKLAANVSHSVPTPGIQELQDLMDAHQDKIATVKAVYSQQNTQFAKSNSALLMKLTDFEKKISELVQENVVLRSQVSVNEYTYKERLNEQISILEEGMSRRFEEIFHMFDSIRRKENLPSSSTISGIPMESRSILRGKRSRSTSGRTSSIHFQDNDTNKNRIPEDMQAKKKRRSSRRESIFMPEDFQFAYEEDQDQPPIEREPETPLAEPAEISTSLPLLAAQQPSEKERSEMQPEIDEGQAQGTREESVNFTNSIIDYSIPEEAATGGANSNSEAEPPASSKLEIFRDEPEQGTQQNDSTHVIPDNTNQTMKFMPLEASQHKVKHSMRPLNTKSKKMVDEVMPSTNGNVARDLDFPRTRRTRGKAIDYTLPSLRAKMRRPSEKLVDATTFTNIQDLQVTHSDRRSSKGSSRRTTISPEPLPDLRAKSEEFQLQKPPKENVPIERPKMITDNSLEKRPNGGGNENENEDHSISSFSTNTSSGSSGKALKDITNTPKVKQPQKTKKLFKNAIINDLCDQNSNKSQNPRNDRNVSFRLQEEDLSVFDLIGSDKAKYSQKTHRAKSRRKA</sequence>
<accession>A0A4C2E359</accession>
<feature type="coiled-coil region" evidence="9">
    <location>
        <begin position="35"/>
        <end position="94"/>
    </location>
</feature>
<feature type="region of interest" description="Disordered" evidence="10">
    <location>
        <begin position="416"/>
        <end position="521"/>
    </location>
</feature>
<feature type="compositionally biased region" description="Low complexity" evidence="10">
    <location>
        <begin position="427"/>
        <end position="436"/>
    </location>
</feature>
<feature type="region of interest" description="Disordered" evidence="10">
    <location>
        <begin position="1"/>
        <end position="20"/>
    </location>
</feature>
<keyword evidence="6 9" id="KW-0175">Coiled coil</keyword>
<gene>
    <name evidence="13" type="primary">SGO1</name>
    <name evidence="13" type="ORF">ZYGM_004607</name>
</gene>
<dbReference type="InterPro" id="IPR011516">
    <property type="entry name" value="Shugoshin_N"/>
</dbReference>
<protein>
    <submittedName>
        <fullName evidence="13">Shugoshin</fullName>
    </submittedName>
</protein>
<feature type="compositionally biased region" description="Basic and acidic residues" evidence="10">
    <location>
        <begin position="172"/>
        <end position="187"/>
    </location>
</feature>
<dbReference type="OrthoDB" id="5394106at2759"/>
<keyword evidence="3" id="KW-0158">Chromosome</keyword>